<name>A0ABP3QZR6_9BACI</name>
<evidence type="ECO:0000256" key="2">
    <source>
        <dbReference type="SAM" id="Phobius"/>
    </source>
</evidence>
<proteinExistence type="predicted"/>
<dbReference type="EMBL" id="BAAADS010000008">
    <property type="protein sequence ID" value="GAA0597535.1"/>
    <property type="molecule type" value="Genomic_DNA"/>
</dbReference>
<dbReference type="Proteomes" id="UP001500866">
    <property type="component" value="Unassembled WGS sequence"/>
</dbReference>
<feature type="region of interest" description="Disordered" evidence="1">
    <location>
        <begin position="27"/>
        <end position="57"/>
    </location>
</feature>
<keyword evidence="2" id="KW-0472">Membrane</keyword>
<comment type="caution">
    <text evidence="3">The sequence shown here is derived from an EMBL/GenBank/DDBJ whole genome shotgun (WGS) entry which is preliminary data.</text>
</comment>
<feature type="transmembrane region" description="Helical" evidence="2">
    <location>
        <begin position="171"/>
        <end position="191"/>
    </location>
</feature>
<gene>
    <name evidence="3" type="ORF">GCM10009001_12140</name>
</gene>
<feature type="transmembrane region" description="Helical" evidence="2">
    <location>
        <begin position="92"/>
        <end position="114"/>
    </location>
</feature>
<feature type="transmembrane region" description="Helical" evidence="2">
    <location>
        <begin position="197"/>
        <end position="218"/>
    </location>
</feature>
<evidence type="ECO:0000313" key="3">
    <source>
        <dbReference type="EMBL" id="GAA0597535.1"/>
    </source>
</evidence>
<keyword evidence="2" id="KW-0812">Transmembrane</keyword>
<feature type="transmembrane region" description="Helical" evidence="2">
    <location>
        <begin position="134"/>
        <end position="159"/>
    </location>
</feature>
<organism evidence="3 4">
    <name type="scientific">Virgibacillus siamensis</name>
    <dbReference type="NCBI Taxonomy" id="480071"/>
    <lineage>
        <taxon>Bacteria</taxon>
        <taxon>Bacillati</taxon>
        <taxon>Bacillota</taxon>
        <taxon>Bacilli</taxon>
        <taxon>Bacillales</taxon>
        <taxon>Bacillaceae</taxon>
        <taxon>Virgibacillus</taxon>
    </lineage>
</organism>
<evidence type="ECO:0008006" key="5">
    <source>
        <dbReference type="Google" id="ProtNLM"/>
    </source>
</evidence>
<evidence type="ECO:0000313" key="4">
    <source>
        <dbReference type="Proteomes" id="UP001500866"/>
    </source>
</evidence>
<keyword evidence="2" id="KW-1133">Transmembrane helix</keyword>
<sequence length="265" mass="29124">MQCPSCGLESEEGKYCTNCGAELPLSDYSSSPENTEDTSAEEQNPPAETEQQSNETAEKLKTTGANFGHFFMALLKNPSEARKANKSDFSSGIIMFGLFSLLIALSYHLMINSLSLGSMGLSVMIEFSFLDSFVIPFILLFLLFFVVSGLTFLCSKLTVQAAKFPDIVAKYGAYLVPFFIFYIVGIIFSLVGFPAFSILLTSLSILGLLLICPTFILLEQPSDGFDRIYILLGLYITILLVYGFFMRIFLDAIVGALMNSIMGGF</sequence>
<feature type="transmembrane region" description="Helical" evidence="2">
    <location>
        <begin position="230"/>
        <end position="250"/>
    </location>
</feature>
<evidence type="ECO:0000256" key="1">
    <source>
        <dbReference type="SAM" id="MobiDB-lite"/>
    </source>
</evidence>
<dbReference type="RefSeq" id="WP_343811243.1">
    <property type="nucleotide sequence ID" value="NZ_BAAADS010000008.1"/>
</dbReference>
<keyword evidence="4" id="KW-1185">Reference proteome</keyword>
<protein>
    <recommendedName>
        <fullName evidence="5">Zinc ribbon domain-containing protein</fullName>
    </recommendedName>
</protein>
<reference evidence="4" key="1">
    <citation type="journal article" date="2019" name="Int. J. Syst. Evol. Microbiol.">
        <title>The Global Catalogue of Microorganisms (GCM) 10K type strain sequencing project: providing services to taxonomists for standard genome sequencing and annotation.</title>
        <authorList>
            <consortium name="The Broad Institute Genomics Platform"/>
            <consortium name="The Broad Institute Genome Sequencing Center for Infectious Disease"/>
            <person name="Wu L."/>
            <person name="Ma J."/>
        </authorList>
    </citation>
    <scope>NUCLEOTIDE SEQUENCE [LARGE SCALE GENOMIC DNA]</scope>
    <source>
        <strain evidence="4">JCM 15395</strain>
    </source>
</reference>
<accession>A0ABP3QZR6</accession>